<evidence type="ECO:0000313" key="13">
    <source>
        <dbReference type="EMBL" id="PIR44833.1"/>
    </source>
</evidence>
<evidence type="ECO:0000256" key="2">
    <source>
        <dbReference type="ARBA" id="ARBA00012418"/>
    </source>
</evidence>
<evidence type="ECO:0000259" key="12">
    <source>
        <dbReference type="SMART" id="SM00662"/>
    </source>
</evidence>
<dbReference type="Pfam" id="PF01193">
    <property type="entry name" value="RNA_pol_L"/>
    <property type="match status" value="1"/>
</dbReference>
<protein>
    <recommendedName>
        <fullName evidence="3 11">DNA-directed RNA polymerase subunit alpha</fullName>
        <shortName evidence="11">RNAP subunit alpha</shortName>
        <ecNumber evidence="2 11">2.7.7.6</ecNumber>
    </recommendedName>
    <alternativeName>
        <fullName evidence="9 11">RNA polymerase subunit alpha</fullName>
    </alternativeName>
    <alternativeName>
        <fullName evidence="8 11">Transcriptase subunit alpha</fullName>
    </alternativeName>
</protein>
<keyword evidence="7 11" id="KW-0804">Transcription</keyword>
<dbReference type="GO" id="GO:0003677">
    <property type="term" value="F:DNA binding"/>
    <property type="evidence" value="ECO:0007669"/>
    <property type="project" value="UniProtKB-UniRule"/>
</dbReference>
<dbReference type="HAMAP" id="MF_00059">
    <property type="entry name" value="RNApol_bact_RpoA"/>
    <property type="match status" value="1"/>
</dbReference>
<dbReference type="FunFam" id="2.170.120.12:FF:000001">
    <property type="entry name" value="DNA-directed RNA polymerase subunit alpha"/>
    <property type="match status" value="1"/>
</dbReference>
<comment type="caution">
    <text evidence="13">The sequence shown here is derived from an EMBL/GenBank/DDBJ whole genome shotgun (WGS) entry which is preliminary data.</text>
</comment>
<dbReference type="GO" id="GO:0003899">
    <property type="term" value="F:DNA-directed RNA polymerase activity"/>
    <property type="evidence" value="ECO:0007669"/>
    <property type="project" value="UniProtKB-UniRule"/>
</dbReference>
<dbReference type="EMBL" id="PCYI01000019">
    <property type="protein sequence ID" value="PIR44833.1"/>
    <property type="molecule type" value="Genomic_DNA"/>
</dbReference>
<dbReference type="Proteomes" id="UP000228767">
    <property type="component" value="Unassembled WGS sequence"/>
</dbReference>
<feature type="region of interest" description="Alpha N-terminal domain (alpha-NTD)" evidence="11">
    <location>
        <begin position="1"/>
        <end position="242"/>
    </location>
</feature>
<evidence type="ECO:0000256" key="6">
    <source>
        <dbReference type="ARBA" id="ARBA00022695"/>
    </source>
</evidence>
<dbReference type="GO" id="GO:0006351">
    <property type="term" value="P:DNA-templated transcription"/>
    <property type="evidence" value="ECO:0007669"/>
    <property type="project" value="UniProtKB-UniRule"/>
</dbReference>
<dbReference type="InterPro" id="IPR036603">
    <property type="entry name" value="RBP11-like"/>
</dbReference>
<evidence type="ECO:0000256" key="8">
    <source>
        <dbReference type="ARBA" id="ARBA00032524"/>
    </source>
</evidence>
<dbReference type="NCBIfam" id="TIGR02027">
    <property type="entry name" value="rpoA"/>
    <property type="match status" value="1"/>
</dbReference>
<dbReference type="InterPro" id="IPR011263">
    <property type="entry name" value="DNA-dir_RNA_pol_RpoA/D/Rpb3"/>
</dbReference>
<dbReference type="InterPro" id="IPR036643">
    <property type="entry name" value="RNApol_insert_sf"/>
</dbReference>
<name>A0A2H0REB5_9BACT</name>
<dbReference type="InterPro" id="IPR011773">
    <property type="entry name" value="DNA-dir_RpoA"/>
</dbReference>
<comment type="function">
    <text evidence="11">DNA-dependent RNA polymerase catalyzes the transcription of DNA into RNA using the four ribonucleoside triphosphates as substrates.</text>
</comment>
<evidence type="ECO:0000313" key="14">
    <source>
        <dbReference type="Proteomes" id="UP000228767"/>
    </source>
</evidence>
<dbReference type="EC" id="2.7.7.6" evidence="2 11"/>
<comment type="catalytic activity">
    <reaction evidence="10 11">
        <text>RNA(n) + a ribonucleoside 5'-triphosphate = RNA(n+1) + diphosphate</text>
        <dbReference type="Rhea" id="RHEA:21248"/>
        <dbReference type="Rhea" id="RHEA-COMP:14527"/>
        <dbReference type="Rhea" id="RHEA-COMP:17342"/>
        <dbReference type="ChEBI" id="CHEBI:33019"/>
        <dbReference type="ChEBI" id="CHEBI:61557"/>
        <dbReference type="ChEBI" id="CHEBI:140395"/>
        <dbReference type="EC" id="2.7.7.6"/>
    </reaction>
</comment>
<dbReference type="AlphaFoldDB" id="A0A2H0REB5"/>
<dbReference type="Gene3D" id="1.10.150.20">
    <property type="entry name" value="5' to 3' exonuclease, C-terminal subdomain"/>
    <property type="match status" value="1"/>
</dbReference>
<dbReference type="NCBIfam" id="NF003519">
    <property type="entry name" value="PRK05182.2-5"/>
    <property type="match status" value="1"/>
</dbReference>
<sequence>MTDQNIILPSKPKIISEDEFKGVYEIDGLYPGYGHTLGNSLRRVILSSLPGSAITAISIKGVAHEFSTLEGIKEDVISILLNLKRARFKMSTEEPQKIFLDVKGAKEIKAGDLKLPGQVELCNPDEHICTITDKSVALSAELTVESGIGYVSKEMLHREKVEVGTIVLDAIFSPIRRVNYEVDHMRVGNRTDYNRLRIFIETDGVISPREALERSIVVMIHQLSAIVGFQQPAEVEQTISDEEATELKKESEPAKQETEEDVLKTRIEDVSLSARTMHALTQASIRTIGGLARKREEDLLEIAGLGEKGISEIKRALSNFGIVLK</sequence>
<keyword evidence="4 11" id="KW-0240">DNA-directed RNA polymerase</keyword>
<dbReference type="Pfam" id="PF03118">
    <property type="entry name" value="RNA_pol_A_CTD"/>
    <property type="match status" value="1"/>
</dbReference>
<dbReference type="SUPFAM" id="SSF55257">
    <property type="entry name" value="RBP11-like subunits of RNA polymerase"/>
    <property type="match status" value="1"/>
</dbReference>
<evidence type="ECO:0000256" key="4">
    <source>
        <dbReference type="ARBA" id="ARBA00022478"/>
    </source>
</evidence>
<dbReference type="GO" id="GO:0005737">
    <property type="term" value="C:cytoplasm"/>
    <property type="evidence" value="ECO:0007669"/>
    <property type="project" value="UniProtKB-ARBA"/>
</dbReference>
<comment type="domain">
    <text evidence="11">The N-terminal domain is essential for RNAP assembly and basal transcription, whereas the C-terminal domain is involved in interaction with transcriptional regulators and with upstream promoter elements.</text>
</comment>
<keyword evidence="5 11" id="KW-0808">Transferase</keyword>
<comment type="similarity">
    <text evidence="1 11">Belongs to the RNA polymerase alpha chain family.</text>
</comment>
<evidence type="ECO:0000256" key="3">
    <source>
        <dbReference type="ARBA" id="ARBA00015972"/>
    </source>
</evidence>
<dbReference type="SUPFAM" id="SSF47789">
    <property type="entry name" value="C-terminal domain of RNA polymerase alpha subunit"/>
    <property type="match status" value="1"/>
</dbReference>
<evidence type="ECO:0000256" key="7">
    <source>
        <dbReference type="ARBA" id="ARBA00023163"/>
    </source>
</evidence>
<evidence type="ECO:0000256" key="1">
    <source>
        <dbReference type="ARBA" id="ARBA00007123"/>
    </source>
</evidence>
<dbReference type="SUPFAM" id="SSF56553">
    <property type="entry name" value="Insert subdomain of RNA polymerase alpha subunit"/>
    <property type="match status" value="1"/>
</dbReference>
<feature type="region of interest" description="Alpha C-terminal domain (alpha-CTD)" evidence="11">
    <location>
        <begin position="261"/>
        <end position="325"/>
    </location>
</feature>
<reference evidence="13 14" key="1">
    <citation type="submission" date="2017-09" db="EMBL/GenBank/DDBJ databases">
        <title>Depth-based differentiation of microbial function through sediment-hosted aquifers and enrichment of novel symbionts in the deep terrestrial subsurface.</title>
        <authorList>
            <person name="Probst A.J."/>
            <person name="Ladd B."/>
            <person name="Jarett J.K."/>
            <person name="Geller-Mcgrath D.E."/>
            <person name="Sieber C.M."/>
            <person name="Emerson J.B."/>
            <person name="Anantharaman K."/>
            <person name="Thomas B.C."/>
            <person name="Malmstrom R."/>
            <person name="Stieglmeier M."/>
            <person name="Klingl A."/>
            <person name="Woyke T."/>
            <person name="Ryan C.M."/>
            <person name="Banfield J.F."/>
        </authorList>
    </citation>
    <scope>NUCLEOTIDE SEQUENCE [LARGE SCALE GENOMIC DNA]</scope>
    <source>
        <strain evidence="13">CG10_big_fil_rev_8_21_14_0_10_51_16</strain>
    </source>
</reference>
<dbReference type="InterPro" id="IPR011262">
    <property type="entry name" value="DNA-dir_RNA_pol_insert"/>
</dbReference>
<proteinExistence type="inferred from homology"/>
<accession>A0A2H0REB5</accession>
<dbReference type="GO" id="GO:0046983">
    <property type="term" value="F:protein dimerization activity"/>
    <property type="evidence" value="ECO:0007669"/>
    <property type="project" value="InterPro"/>
</dbReference>
<dbReference type="InterPro" id="IPR011260">
    <property type="entry name" value="RNAP_asu_C"/>
</dbReference>
<dbReference type="Gene3D" id="2.170.120.12">
    <property type="entry name" value="DNA-directed RNA polymerase, insert domain"/>
    <property type="match status" value="1"/>
</dbReference>
<dbReference type="Pfam" id="PF01000">
    <property type="entry name" value="RNA_pol_A_bac"/>
    <property type="match status" value="1"/>
</dbReference>
<evidence type="ECO:0000256" key="9">
    <source>
        <dbReference type="ARBA" id="ARBA00033070"/>
    </source>
</evidence>
<evidence type="ECO:0000256" key="10">
    <source>
        <dbReference type="ARBA" id="ARBA00048552"/>
    </source>
</evidence>
<feature type="domain" description="DNA-directed RNA polymerase RpoA/D/Rpb3-type" evidence="12">
    <location>
        <begin position="21"/>
        <end position="229"/>
    </location>
</feature>
<evidence type="ECO:0000256" key="5">
    <source>
        <dbReference type="ARBA" id="ARBA00022679"/>
    </source>
</evidence>
<keyword evidence="6 11" id="KW-0548">Nucleotidyltransferase</keyword>
<organism evidence="13 14">
    <name type="scientific">Candidatus Vogelbacteria bacterium CG10_big_fil_rev_8_21_14_0_10_51_16</name>
    <dbReference type="NCBI Taxonomy" id="1975045"/>
    <lineage>
        <taxon>Bacteria</taxon>
        <taxon>Candidatus Vogeliibacteriota</taxon>
    </lineage>
</organism>
<evidence type="ECO:0000256" key="11">
    <source>
        <dbReference type="HAMAP-Rule" id="MF_00059"/>
    </source>
</evidence>
<dbReference type="Gene3D" id="3.30.1360.10">
    <property type="entry name" value="RNA polymerase, RBP11-like subunit"/>
    <property type="match status" value="1"/>
</dbReference>
<dbReference type="SMART" id="SM00662">
    <property type="entry name" value="RPOLD"/>
    <property type="match status" value="1"/>
</dbReference>
<dbReference type="GO" id="GO:0000428">
    <property type="term" value="C:DNA-directed RNA polymerase complex"/>
    <property type="evidence" value="ECO:0007669"/>
    <property type="project" value="UniProtKB-KW"/>
</dbReference>
<dbReference type="CDD" id="cd06928">
    <property type="entry name" value="RNAP_alpha_NTD"/>
    <property type="match status" value="1"/>
</dbReference>
<comment type="subunit">
    <text evidence="11">Homodimer. The RNAP catalytic core consists of 2 alpha, 1 beta, 1 beta' and 1 omega subunit. When a sigma factor is associated with the core the holoenzyme is formed, which can initiate transcription.</text>
</comment>
<gene>
    <name evidence="11" type="primary">rpoA</name>
    <name evidence="13" type="ORF">COV10_03035</name>
</gene>